<keyword evidence="6" id="KW-0234">DNA repair</keyword>
<feature type="binding site" evidence="6">
    <location>
        <begin position="30"/>
        <end position="37"/>
    </location>
    <ligand>
        <name>ATP</name>
        <dbReference type="ChEBI" id="CHEBI:30616"/>
    </ligand>
</feature>
<dbReference type="InterPro" id="IPR027417">
    <property type="entry name" value="P-loop_NTPase"/>
</dbReference>
<comment type="function">
    <text evidence="6">The RecF protein is involved in DNA metabolism; it is required for DNA replication and normal SOS inducibility. RecF binds preferentially to single-stranded, linear DNA. It also seems to bind ATP.</text>
</comment>
<dbReference type="InterPro" id="IPR003395">
    <property type="entry name" value="RecF/RecN/SMC_N"/>
</dbReference>
<proteinExistence type="inferred from homology"/>
<reference evidence="8 9" key="1">
    <citation type="submission" date="2021-05" db="EMBL/GenBank/DDBJ databases">
        <title>The draft genome of Geobacter luticola JCM 17780.</title>
        <authorList>
            <person name="Xu Z."/>
            <person name="Masuda Y."/>
            <person name="Itoh H."/>
            <person name="Senoo K."/>
        </authorList>
    </citation>
    <scope>NUCLEOTIDE SEQUENCE [LARGE SCALE GENOMIC DNA]</scope>
    <source>
        <strain evidence="8 9">JCM 17780</strain>
    </source>
</reference>
<feature type="domain" description="RecF/RecN/SMC N-terminal" evidence="7">
    <location>
        <begin position="3"/>
        <end position="359"/>
    </location>
</feature>
<keyword evidence="9" id="KW-1185">Reference proteome</keyword>
<evidence type="ECO:0000256" key="1">
    <source>
        <dbReference type="ARBA" id="ARBA00022490"/>
    </source>
</evidence>
<evidence type="ECO:0000313" key="9">
    <source>
        <dbReference type="Proteomes" id="UP000756860"/>
    </source>
</evidence>
<dbReference type="Gene3D" id="1.20.1050.90">
    <property type="entry name" value="RecF/RecN/SMC, N-terminal domain"/>
    <property type="match status" value="1"/>
</dbReference>
<evidence type="ECO:0000256" key="5">
    <source>
        <dbReference type="ARBA" id="ARBA00023125"/>
    </source>
</evidence>
<keyword evidence="4 6" id="KW-0067">ATP-binding</keyword>
<dbReference type="RefSeq" id="WP_214173778.1">
    <property type="nucleotide sequence ID" value="NZ_JAHCVK010000001.1"/>
</dbReference>
<dbReference type="Proteomes" id="UP000756860">
    <property type="component" value="Unassembled WGS sequence"/>
</dbReference>
<evidence type="ECO:0000256" key="3">
    <source>
        <dbReference type="ARBA" id="ARBA00022741"/>
    </source>
</evidence>
<evidence type="ECO:0000313" key="8">
    <source>
        <dbReference type="EMBL" id="MBT0651783.1"/>
    </source>
</evidence>
<comment type="similarity">
    <text evidence="6">Belongs to the RecF family.</text>
</comment>
<gene>
    <name evidence="6 8" type="primary">recF</name>
    <name evidence="8" type="ORF">KI810_01820</name>
</gene>
<dbReference type="HAMAP" id="MF_00365">
    <property type="entry name" value="RecF"/>
    <property type="match status" value="1"/>
</dbReference>
<dbReference type="InterPro" id="IPR001238">
    <property type="entry name" value="DNA-binding_RecF"/>
</dbReference>
<protein>
    <recommendedName>
        <fullName evidence="6">DNA replication and repair protein RecF</fullName>
    </recommendedName>
</protein>
<evidence type="ECO:0000256" key="4">
    <source>
        <dbReference type="ARBA" id="ARBA00022840"/>
    </source>
</evidence>
<dbReference type="Gene3D" id="3.40.50.300">
    <property type="entry name" value="P-loop containing nucleotide triphosphate hydrolases"/>
    <property type="match status" value="1"/>
</dbReference>
<dbReference type="InterPro" id="IPR042174">
    <property type="entry name" value="RecF_2"/>
</dbReference>
<dbReference type="PANTHER" id="PTHR32182:SF0">
    <property type="entry name" value="DNA REPLICATION AND REPAIR PROTEIN RECF"/>
    <property type="match status" value="1"/>
</dbReference>
<keyword evidence="3 6" id="KW-0547">Nucleotide-binding</keyword>
<keyword evidence="5 6" id="KW-0238">DNA-binding</keyword>
<dbReference type="EMBL" id="JAHCVK010000001">
    <property type="protein sequence ID" value="MBT0651783.1"/>
    <property type="molecule type" value="Genomic_DNA"/>
</dbReference>
<evidence type="ECO:0000259" key="7">
    <source>
        <dbReference type="Pfam" id="PF02463"/>
    </source>
</evidence>
<comment type="subcellular location">
    <subcellularLocation>
        <location evidence="6">Cytoplasm</location>
    </subcellularLocation>
</comment>
<name>A0ABS5S8S5_9BACT</name>
<keyword evidence="6" id="KW-0742">SOS response</keyword>
<organism evidence="8 9">
    <name type="scientific">Geomobilimonas luticola</name>
    <dbReference type="NCBI Taxonomy" id="1114878"/>
    <lineage>
        <taxon>Bacteria</taxon>
        <taxon>Pseudomonadati</taxon>
        <taxon>Thermodesulfobacteriota</taxon>
        <taxon>Desulfuromonadia</taxon>
        <taxon>Geobacterales</taxon>
        <taxon>Geobacteraceae</taxon>
        <taxon>Geomobilimonas</taxon>
    </lineage>
</organism>
<dbReference type="Pfam" id="PF02463">
    <property type="entry name" value="SMC_N"/>
    <property type="match status" value="1"/>
</dbReference>
<accession>A0ABS5S8S5</accession>
<dbReference type="PANTHER" id="PTHR32182">
    <property type="entry name" value="DNA REPLICATION AND REPAIR PROTEIN RECF"/>
    <property type="match status" value="1"/>
</dbReference>
<keyword evidence="1 6" id="KW-0963">Cytoplasm</keyword>
<dbReference type="NCBIfam" id="TIGR00611">
    <property type="entry name" value="recf"/>
    <property type="match status" value="1"/>
</dbReference>
<comment type="caution">
    <text evidence="8">The sequence shown here is derived from an EMBL/GenBank/DDBJ whole genome shotgun (WGS) entry which is preliminary data.</text>
</comment>
<keyword evidence="6" id="KW-0227">DNA damage</keyword>
<evidence type="ECO:0000256" key="2">
    <source>
        <dbReference type="ARBA" id="ARBA00022705"/>
    </source>
</evidence>
<evidence type="ECO:0000256" key="6">
    <source>
        <dbReference type="HAMAP-Rule" id="MF_00365"/>
    </source>
</evidence>
<sequence length="366" mass="41539">MKLNRLSITAFRNLQQVEFDPGARFNIIHGNNAQGKTNLLESIYLLGTMKSFRHARNRDLVAWQAPHGIIRGWVERDGVTREIALLLERDGKKARIDHKLVTRLADFFGSLNVVVFAPEELAMLKGSPDGRRRYLDRAVFSGSPTYILLYHDYYRLLKNRNALLKTGDTTGLEIWSEQLAEAGARLARERIAYLAGIEPLLQEYYRTIAGTAEMVGIGYRPHGVEREALVADGRNAILAGLERAATEERRHGTTTVGPHRDDLEFLLDGRLLKLHASQGQQRSFILALKMAEIEYLQQTFGAPPILLLDDMTSELDGERNRNLLGFLQQKKMQVFITTTSLQNITFDGMDHHTTFRMEQGKVLPQR</sequence>
<dbReference type="SUPFAM" id="SSF52540">
    <property type="entry name" value="P-loop containing nucleoside triphosphate hydrolases"/>
    <property type="match status" value="1"/>
</dbReference>
<keyword evidence="2 6" id="KW-0235">DNA replication</keyword>